<dbReference type="EMBL" id="KN825112">
    <property type="protein sequence ID" value="KIK94377.1"/>
    <property type="molecule type" value="Genomic_DNA"/>
</dbReference>
<reference evidence="2 3" key="1">
    <citation type="submission" date="2014-04" db="EMBL/GenBank/DDBJ databases">
        <authorList>
            <consortium name="DOE Joint Genome Institute"/>
            <person name="Kuo A."/>
            <person name="Kohler A."/>
            <person name="Jargeat P."/>
            <person name="Nagy L.G."/>
            <person name="Floudas D."/>
            <person name="Copeland A."/>
            <person name="Barry K.W."/>
            <person name="Cichocki N."/>
            <person name="Veneault-Fourrey C."/>
            <person name="LaButti K."/>
            <person name="Lindquist E.A."/>
            <person name="Lipzen A."/>
            <person name="Lundell T."/>
            <person name="Morin E."/>
            <person name="Murat C."/>
            <person name="Sun H."/>
            <person name="Tunlid A."/>
            <person name="Henrissat B."/>
            <person name="Grigoriev I.V."/>
            <person name="Hibbett D.S."/>
            <person name="Martin F."/>
            <person name="Nordberg H.P."/>
            <person name="Cantor M.N."/>
            <person name="Hua S.X."/>
        </authorList>
    </citation>
    <scope>NUCLEOTIDE SEQUENCE [LARGE SCALE GENOMIC DNA]</scope>
    <source>
        <strain evidence="2 3">Ve08.2h10</strain>
    </source>
</reference>
<accession>A0A0D0DB68</accession>
<proteinExistence type="predicted"/>
<dbReference type="HOGENOM" id="CLU_2543257_0_0_1"/>
<dbReference type="Proteomes" id="UP000054538">
    <property type="component" value="Unassembled WGS sequence"/>
</dbReference>
<reference evidence="3" key="2">
    <citation type="submission" date="2015-01" db="EMBL/GenBank/DDBJ databases">
        <title>Evolutionary Origins and Diversification of the Mycorrhizal Mutualists.</title>
        <authorList>
            <consortium name="DOE Joint Genome Institute"/>
            <consortium name="Mycorrhizal Genomics Consortium"/>
            <person name="Kohler A."/>
            <person name="Kuo A."/>
            <person name="Nagy L.G."/>
            <person name="Floudas D."/>
            <person name="Copeland A."/>
            <person name="Barry K.W."/>
            <person name="Cichocki N."/>
            <person name="Veneault-Fourrey C."/>
            <person name="LaButti K."/>
            <person name="Lindquist E.A."/>
            <person name="Lipzen A."/>
            <person name="Lundell T."/>
            <person name="Morin E."/>
            <person name="Murat C."/>
            <person name="Riley R."/>
            <person name="Ohm R."/>
            <person name="Sun H."/>
            <person name="Tunlid A."/>
            <person name="Henrissat B."/>
            <person name="Grigoriev I.V."/>
            <person name="Hibbett D.S."/>
            <person name="Martin F."/>
        </authorList>
    </citation>
    <scope>NUCLEOTIDE SEQUENCE [LARGE SCALE GENOMIC DNA]</scope>
    <source>
        <strain evidence="3">Ve08.2h10</strain>
    </source>
</reference>
<keyword evidence="3" id="KW-1185">Reference proteome</keyword>
<sequence>MPVINLHAFRVRLRSTPMPIPPPSPSEDDSDLSSSEQQPRRISIHVTTPKNGRKSSEHLASIPDSRKAPDKATGTKPRETFQS</sequence>
<name>A0A0D0DB68_9AGAM</name>
<feature type="region of interest" description="Disordered" evidence="1">
    <location>
        <begin position="13"/>
        <end position="83"/>
    </location>
</feature>
<dbReference type="InParanoid" id="A0A0D0DB68"/>
<gene>
    <name evidence="2" type="ORF">PAXRUDRAFT_454306</name>
</gene>
<organism evidence="2 3">
    <name type="scientific">Paxillus rubicundulus Ve08.2h10</name>
    <dbReference type="NCBI Taxonomy" id="930991"/>
    <lineage>
        <taxon>Eukaryota</taxon>
        <taxon>Fungi</taxon>
        <taxon>Dikarya</taxon>
        <taxon>Basidiomycota</taxon>
        <taxon>Agaricomycotina</taxon>
        <taxon>Agaricomycetes</taxon>
        <taxon>Agaricomycetidae</taxon>
        <taxon>Boletales</taxon>
        <taxon>Paxilineae</taxon>
        <taxon>Paxillaceae</taxon>
        <taxon>Paxillus</taxon>
    </lineage>
</organism>
<protein>
    <submittedName>
        <fullName evidence="2">Uncharacterized protein</fullName>
    </submittedName>
</protein>
<evidence type="ECO:0000256" key="1">
    <source>
        <dbReference type="SAM" id="MobiDB-lite"/>
    </source>
</evidence>
<dbReference type="AlphaFoldDB" id="A0A0D0DB68"/>
<evidence type="ECO:0000313" key="2">
    <source>
        <dbReference type="EMBL" id="KIK94377.1"/>
    </source>
</evidence>
<evidence type="ECO:0000313" key="3">
    <source>
        <dbReference type="Proteomes" id="UP000054538"/>
    </source>
</evidence>